<dbReference type="PANTHER" id="PTHR32108:SF5">
    <property type="entry name" value="DYNACTIN SUBUNIT 1-LIKE"/>
    <property type="match status" value="1"/>
</dbReference>
<evidence type="ECO:0000313" key="2">
    <source>
        <dbReference type="EMBL" id="KAA3460740.1"/>
    </source>
</evidence>
<organism evidence="2 3">
    <name type="scientific">Gossypium australe</name>
    <dbReference type="NCBI Taxonomy" id="47621"/>
    <lineage>
        <taxon>Eukaryota</taxon>
        <taxon>Viridiplantae</taxon>
        <taxon>Streptophyta</taxon>
        <taxon>Embryophyta</taxon>
        <taxon>Tracheophyta</taxon>
        <taxon>Spermatophyta</taxon>
        <taxon>Magnoliopsida</taxon>
        <taxon>eudicotyledons</taxon>
        <taxon>Gunneridae</taxon>
        <taxon>Pentapetalae</taxon>
        <taxon>rosids</taxon>
        <taxon>malvids</taxon>
        <taxon>Malvales</taxon>
        <taxon>Malvaceae</taxon>
        <taxon>Malvoideae</taxon>
        <taxon>Gossypium</taxon>
    </lineage>
</organism>
<reference evidence="2" key="1">
    <citation type="submission" date="2019-08" db="EMBL/GenBank/DDBJ databases">
        <authorList>
            <person name="Liu F."/>
        </authorList>
    </citation>
    <scope>NUCLEOTIDE SEQUENCE [LARGE SCALE GENOMIC DNA]</scope>
    <source>
        <strain evidence="2">PA1801</strain>
        <tissue evidence="2">Leaf</tissue>
    </source>
</reference>
<dbReference type="CDD" id="cd00303">
    <property type="entry name" value="retropepsin_like"/>
    <property type="match status" value="1"/>
</dbReference>
<dbReference type="OrthoDB" id="2919534at2759"/>
<proteinExistence type="predicted"/>
<evidence type="ECO:0000256" key="1">
    <source>
        <dbReference type="SAM" id="MobiDB-lite"/>
    </source>
</evidence>
<name>A0A5B6URN9_9ROSI</name>
<feature type="region of interest" description="Disordered" evidence="1">
    <location>
        <begin position="468"/>
        <end position="494"/>
    </location>
</feature>
<accession>A0A5B6URN9</accession>
<dbReference type="InterPro" id="IPR021109">
    <property type="entry name" value="Peptidase_aspartic_dom_sf"/>
</dbReference>
<dbReference type="Gene3D" id="2.40.70.10">
    <property type="entry name" value="Acid Proteases"/>
    <property type="match status" value="1"/>
</dbReference>
<feature type="compositionally biased region" description="Basic and acidic residues" evidence="1">
    <location>
        <begin position="479"/>
        <end position="494"/>
    </location>
</feature>
<dbReference type="PANTHER" id="PTHR32108">
    <property type="entry name" value="DNA-DIRECTED RNA POLYMERASE SUBUNIT ALPHA"/>
    <property type="match status" value="1"/>
</dbReference>
<keyword evidence="3" id="KW-1185">Reference proteome</keyword>
<dbReference type="EMBL" id="SMMG02000009">
    <property type="protein sequence ID" value="KAA3460740.1"/>
    <property type="molecule type" value="Genomic_DNA"/>
</dbReference>
<sequence length="640" mass="71981">MRLTQEMIMKIPPLKIYPGECSGTTGGVPAKGARDNQTLTVPSGAMENADCHGRIDAKDLSLVADLVLLPKFKTPEFEKYNGTSCPEAHITMFCRRMTGYVNNDQLLIHCLQDSLIESAAKWLTLQNMEKKQNESFRQYTQIWGEVATQVQPPLLEKETTMLFINTLKAPFINHIVGSATKSFSDIVMSGEMIENAVKNSKIDAGESTNRSALRKKKNEINSMGVYNKGYSKQITVGPPKTVTTDFQAPQRQESNQRPNVEKLQFTPISMTYKELYQSLFDAHVVSPFYLKPIQPPYPKWYDTNAQCEYHAGTTGHLIENYTTFKKLVERFIKMGIVKFDDSSSAENPLPNHADKGGLMDNKELEFFEYVKEAEVCASEGGSTKRVCEANHPVLLISRPRSSEAGVQMTPRVIIQKLVAFPYNDSKKVPWNYDCNVTIPGEESPINASEEGREVGFYIRSGKRYAGAEPVKGKTPVAEQKGEKMVRSKSPVKEPVTENEAREFLKFLKHNTSRGHGIHKGLTYHYPLQRVYAARVLIDNRSALNVLPLSTLNRLPIDSSHMKTCQNIVRAFDGTERKVMGRIEIPLLIDPNTYEVDLLVMDINPSYKCLLRRPWIHTAGAVPSSLHQKLKLVAEEDIIAS</sequence>
<comment type="caution">
    <text evidence="2">The sequence shown here is derived from an EMBL/GenBank/DDBJ whole genome shotgun (WGS) entry which is preliminary data.</text>
</comment>
<dbReference type="Proteomes" id="UP000325315">
    <property type="component" value="Unassembled WGS sequence"/>
</dbReference>
<evidence type="ECO:0000313" key="3">
    <source>
        <dbReference type="Proteomes" id="UP000325315"/>
    </source>
</evidence>
<protein>
    <submittedName>
        <fullName evidence="2">Uncharacterized protein</fullName>
    </submittedName>
</protein>
<dbReference type="AlphaFoldDB" id="A0A5B6URN9"/>
<gene>
    <name evidence="2" type="ORF">EPI10_027374</name>
</gene>